<dbReference type="Pfam" id="PF20684">
    <property type="entry name" value="Fung_rhodopsin"/>
    <property type="match status" value="1"/>
</dbReference>
<evidence type="ECO:0000259" key="7">
    <source>
        <dbReference type="Pfam" id="PF20684"/>
    </source>
</evidence>
<evidence type="ECO:0000313" key="9">
    <source>
        <dbReference type="Proteomes" id="UP000481861"/>
    </source>
</evidence>
<comment type="similarity">
    <text evidence="5">Belongs to the SAT4 family.</text>
</comment>
<dbReference type="AlphaFoldDB" id="A0A7C8M7D6"/>
<feature type="transmembrane region" description="Helical" evidence="6">
    <location>
        <begin position="122"/>
        <end position="143"/>
    </location>
</feature>
<sequence>MAYPSQAVALIVVSALFPALSVVAVCLRIYARRLKGTKLDWSDYAIFFTLLNALLNAIACIIGAVACGIGLPLSELTPKLRVRFMKILFVTQFFYVFTVWSVKVSVLIFYKKVFETPRFRRWVNSTLWLLLAWIIAFFFVTLFQDKPIRRNWEGEGTTINWQIFYIVCIASDVALDIFILCLPLPVIHRLRISRKKRWLVSGVFWLGAVIVVASTVRLYYMVKVRQEFRDNSDDFSFTTVNTIIWGSIEPCMSVIAACLPIMGPIIFRKRRQAEVQANKFSGLSSYFRKTGSKGSKGRVLGDFSRALGSIDKLNSQTDAFSLASVAPRDSDVKGGLHVQQDHEAREVRETV</sequence>
<evidence type="ECO:0000256" key="5">
    <source>
        <dbReference type="ARBA" id="ARBA00038359"/>
    </source>
</evidence>
<gene>
    <name evidence="8" type="ORF">BDV95DRAFT_101380</name>
</gene>
<keyword evidence="2 6" id="KW-0812">Transmembrane</keyword>
<evidence type="ECO:0000256" key="6">
    <source>
        <dbReference type="SAM" id="Phobius"/>
    </source>
</evidence>
<organism evidence="8 9">
    <name type="scientific">Massariosphaeria phaeospora</name>
    <dbReference type="NCBI Taxonomy" id="100035"/>
    <lineage>
        <taxon>Eukaryota</taxon>
        <taxon>Fungi</taxon>
        <taxon>Dikarya</taxon>
        <taxon>Ascomycota</taxon>
        <taxon>Pezizomycotina</taxon>
        <taxon>Dothideomycetes</taxon>
        <taxon>Pleosporomycetidae</taxon>
        <taxon>Pleosporales</taxon>
        <taxon>Pleosporales incertae sedis</taxon>
        <taxon>Massariosphaeria</taxon>
    </lineage>
</organism>
<protein>
    <recommendedName>
        <fullName evidence="7">Rhodopsin domain-containing protein</fullName>
    </recommendedName>
</protein>
<keyword evidence="4 6" id="KW-0472">Membrane</keyword>
<feature type="transmembrane region" description="Helical" evidence="6">
    <location>
        <begin position="93"/>
        <end position="110"/>
    </location>
</feature>
<keyword evidence="3 6" id="KW-1133">Transmembrane helix</keyword>
<comment type="caution">
    <text evidence="8">The sequence shown here is derived from an EMBL/GenBank/DDBJ whole genome shotgun (WGS) entry which is preliminary data.</text>
</comment>
<evidence type="ECO:0000256" key="2">
    <source>
        <dbReference type="ARBA" id="ARBA00022692"/>
    </source>
</evidence>
<feature type="transmembrane region" description="Helical" evidence="6">
    <location>
        <begin position="6"/>
        <end position="31"/>
    </location>
</feature>
<evidence type="ECO:0000313" key="8">
    <source>
        <dbReference type="EMBL" id="KAF2869475.1"/>
    </source>
</evidence>
<dbReference type="EMBL" id="JAADJZ010000016">
    <property type="protein sequence ID" value="KAF2869475.1"/>
    <property type="molecule type" value="Genomic_DNA"/>
</dbReference>
<dbReference type="Proteomes" id="UP000481861">
    <property type="component" value="Unassembled WGS sequence"/>
</dbReference>
<dbReference type="InterPro" id="IPR049326">
    <property type="entry name" value="Rhodopsin_dom_fungi"/>
</dbReference>
<feature type="transmembrane region" description="Helical" evidence="6">
    <location>
        <begin position="198"/>
        <end position="222"/>
    </location>
</feature>
<evidence type="ECO:0000256" key="1">
    <source>
        <dbReference type="ARBA" id="ARBA00004141"/>
    </source>
</evidence>
<name>A0A7C8M7D6_9PLEO</name>
<proteinExistence type="inferred from homology"/>
<feature type="transmembrane region" description="Helical" evidence="6">
    <location>
        <begin position="163"/>
        <end position="186"/>
    </location>
</feature>
<dbReference type="GO" id="GO:0016020">
    <property type="term" value="C:membrane"/>
    <property type="evidence" value="ECO:0007669"/>
    <property type="project" value="UniProtKB-SubCell"/>
</dbReference>
<accession>A0A7C8M7D6</accession>
<feature type="transmembrane region" description="Helical" evidence="6">
    <location>
        <begin position="242"/>
        <end position="262"/>
    </location>
</feature>
<keyword evidence="9" id="KW-1185">Reference proteome</keyword>
<dbReference type="InterPro" id="IPR052337">
    <property type="entry name" value="SAT4-like"/>
</dbReference>
<dbReference type="OrthoDB" id="5398388at2759"/>
<evidence type="ECO:0000256" key="4">
    <source>
        <dbReference type="ARBA" id="ARBA00023136"/>
    </source>
</evidence>
<evidence type="ECO:0000256" key="3">
    <source>
        <dbReference type="ARBA" id="ARBA00022989"/>
    </source>
</evidence>
<reference evidence="8 9" key="1">
    <citation type="submission" date="2020-01" db="EMBL/GenBank/DDBJ databases">
        <authorList>
            <consortium name="DOE Joint Genome Institute"/>
            <person name="Haridas S."/>
            <person name="Albert R."/>
            <person name="Binder M."/>
            <person name="Bloem J."/>
            <person name="Labutti K."/>
            <person name="Salamov A."/>
            <person name="Andreopoulos B."/>
            <person name="Baker S.E."/>
            <person name="Barry K."/>
            <person name="Bills G."/>
            <person name="Bluhm B.H."/>
            <person name="Cannon C."/>
            <person name="Castanera R."/>
            <person name="Culley D.E."/>
            <person name="Daum C."/>
            <person name="Ezra D."/>
            <person name="Gonzalez J.B."/>
            <person name="Henrissat B."/>
            <person name="Kuo A."/>
            <person name="Liang C."/>
            <person name="Lipzen A."/>
            <person name="Lutzoni F."/>
            <person name="Magnuson J."/>
            <person name="Mondo S."/>
            <person name="Nolan M."/>
            <person name="Ohm R."/>
            <person name="Pangilinan J."/>
            <person name="Park H.-J.H."/>
            <person name="Ramirez L."/>
            <person name="Alfaro M."/>
            <person name="Sun H."/>
            <person name="Tritt A."/>
            <person name="Yoshinaga Y."/>
            <person name="Zwiers L.-H.L."/>
            <person name="Turgeon B.G."/>
            <person name="Goodwin S.B."/>
            <person name="Spatafora J.W."/>
            <person name="Crous P.W."/>
            <person name="Grigoriev I.V."/>
        </authorList>
    </citation>
    <scope>NUCLEOTIDE SEQUENCE [LARGE SCALE GENOMIC DNA]</scope>
    <source>
        <strain evidence="8 9">CBS 611.86</strain>
    </source>
</reference>
<dbReference type="PANTHER" id="PTHR33048">
    <property type="entry name" value="PTH11-LIKE INTEGRAL MEMBRANE PROTEIN (AFU_ORTHOLOGUE AFUA_5G11245)"/>
    <property type="match status" value="1"/>
</dbReference>
<feature type="transmembrane region" description="Helical" evidence="6">
    <location>
        <begin position="43"/>
        <end position="73"/>
    </location>
</feature>
<dbReference type="PANTHER" id="PTHR33048:SF18">
    <property type="entry name" value="INTEGRAL MEMBRANE PROTEIN"/>
    <property type="match status" value="1"/>
</dbReference>
<feature type="domain" description="Rhodopsin" evidence="7">
    <location>
        <begin position="27"/>
        <end position="266"/>
    </location>
</feature>
<comment type="subcellular location">
    <subcellularLocation>
        <location evidence="1">Membrane</location>
        <topology evidence="1">Multi-pass membrane protein</topology>
    </subcellularLocation>
</comment>